<evidence type="ECO:0000313" key="10">
    <source>
        <dbReference type="Proteomes" id="UP000243778"/>
    </source>
</evidence>
<dbReference type="InterPro" id="IPR023343">
    <property type="entry name" value="Penicillin_amidase_dom1"/>
</dbReference>
<dbReference type="InterPro" id="IPR029055">
    <property type="entry name" value="Ntn_hydrolases_N"/>
</dbReference>
<dbReference type="Proteomes" id="UP000243778">
    <property type="component" value="Unassembled WGS sequence"/>
</dbReference>
<feature type="binding site" evidence="8">
    <location>
        <position position="322"/>
    </location>
    <ligand>
        <name>Ca(2+)</name>
        <dbReference type="ChEBI" id="CHEBI:29108"/>
    </ligand>
</feature>
<dbReference type="PIRSF" id="PIRSF001227">
    <property type="entry name" value="Pen_acylase"/>
    <property type="match status" value="1"/>
</dbReference>
<evidence type="ECO:0000256" key="4">
    <source>
        <dbReference type="ARBA" id="ARBA00022764"/>
    </source>
</evidence>
<comment type="subcellular location">
    <subcellularLocation>
        <location evidence="1">Periplasm</location>
    </subcellularLocation>
</comment>
<name>A0A1H2RVT6_9PSED</name>
<dbReference type="InterPro" id="IPR014395">
    <property type="entry name" value="Pen/GL7ACA/AHL_acylase"/>
</dbReference>
<dbReference type="PANTHER" id="PTHR34218">
    <property type="entry name" value="PEPTIDASE S45 PENICILLIN AMIDASE"/>
    <property type="match status" value="1"/>
</dbReference>
<dbReference type="Gene3D" id="3.60.20.10">
    <property type="entry name" value="Glutamine Phosphoribosylpyrophosphate, subunit 1, domain 1"/>
    <property type="match status" value="1"/>
</dbReference>
<dbReference type="GO" id="GO:0046872">
    <property type="term" value="F:metal ion binding"/>
    <property type="evidence" value="ECO:0007669"/>
    <property type="project" value="UniProtKB-KW"/>
</dbReference>
<evidence type="ECO:0000256" key="3">
    <source>
        <dbReference type="ARBA" id="ARBA00022729"/>
    </source>
</evidence>
<keyword evidence="8" id="KW-0106">Calcium</keyword>
<dbReference type="Gene3D" id="1.10.439.10">
    <property type="entry name" value="Penicillin Amidohydrolase, domain 1"/>
    <property type="match status" value="1"/>
</dbReference>
<accession>A0A1H2RVT6</accession>
<dbReference type="CDD" id="cd03747">
    <property type="entry name" value="Ntn_PGA_like"/>
    <property type="match status" value="1"/>
</dbReference>
<dbReference type="EMBL" id="FNNU01000001">
    <property type="protein sequence ID" value="SDW23592.1"/>
    <property type="molecule type" value="Genomic_DNA"/>
</dbReference>
<dbReference type="RefSeq" id="WP_090224282.1">
    <property type="nucleotide sequence ID" value="NZ_FNNU01000001.1"/>
</dbReference>
<protein>
    <submittedName>
        <fullName evidence="9">Penicillin amidase</fullName>
    </submittedName>
</protein>
<keyword evidence="4" id="KW-0574">Periplasm</keyword>
<keyword evidence="8" id="KW-0479">Metal-binding</keyword>
<comment type="similarity">
    <text evidence="2">Belongs to the peptidase S45 family.</text>
</comment>
<dbReference type="SUPFAM" id="SSF56235">
    <property type="entry name" value="N-terminal nucleophile aminohydrolases (Ntn hydrolases)"/>
    <property type="match status" value="1"/>
</dbReference>
<evidence type="ECO:0000256" key="1">
    <source>
        <dbReference type="ARBA" id="ARBA00004418"/>
    </source>
</evidence>
<feature type="active site" description="Nucleophile" evidence="7">
    <location>
        <position position="247"/>
    </location>
</feature>
<dbReference type="Gene3D" id="2.30.120.10">
    <property type="match status" value="1"/>
</dbReference>
<dbReference type="GO" id="GO:0016811">
    <property type="term" value="F:hydrolase activity, acting on carbon-nitrogen (but not peptide) bonds, in linear amides"/>
    <property type="evidence" value="ECO:0007669"/>
    <property type="project" value="InterPro"/>
</dbReference>
<evidence type="ECO:0000256" key="6">
    <source>
        <dbReference type="ARBA" id="ARBA00023145"/>
    </source>
</evidence>
<dbReference type="PANTHER" id="PTHR34218:SF5">
    <property type="entry name" value="PENICILLIN ACYLASE FAMILY PROTEIN"/>
    <property type="match status" value="1"/>
</dbReference>
<evidence type="ECO:0000256" key="5">
    <source>
        <dbReference type="ARBA" id="ARBA00022801"/>
    </source>
</evidence>
<dbReference type="InterPro" id="IPR002692">
    <property type="entry name" value="S45"/>
</dbReference>
<evidence type="ECO:0000313" key="9">
    <source>
        <dbReference type="EMBL" id="SDW23592.1"/>
    </source>
</evidence>
<dbReference type="Pfam" id="PF01804">
    <property type="entry name" value="Penicil_amidase"/>
    <property type="match status" value="1"/>
</dbReference>
<organism evidence="9 10">
    <name type="scientific">Pseudomonas kuykendallii</name>
    <dbReference type="NCBI Taxonomy" id="1007099"/>
    <lineage>
        <taxon>Bacteria</taxon>
        <taxon>Pseudomonadati</taxon>
        <taxon>Pseudomonadota</taxon>
        <taxon>Gammaproteobacteria</taxon>
        <taxon>Pseudomonadales</taxon>
        <taxon>Pseudomonadaceae</taxon>
        <taxon>Pseudomonas</taxon>
    </lineage>
</organism>
<comment type="cofactor">
    <cofactor evidence="8">
        <name>Ca(2+)</name>
        <dbReference type="ChEBI" id="CHEBI:29108"/>
    </cofactor>
    <text evidence="8">Binds 1 Ca(2+) ion per dimer.</text>
</comment>
<evidence type="ECO:0000256" key="8">
    <source>
        <dbReference type="PIRSR" id="PIRSR001227-2"/>
    </source>
</evidence>
<proteinExistence type="inferred from homology"/>
<dbReference type="Gene3D" id="1.10.1400.10">
    <property type="match status" value="1"/>
</dbReference>
<keyword evidence="6" id="KW-0865">Zymogen</keyword>
<dbReference type="InterPro" id="IPR043147">
    <property type="entry name" value="Penicillin_amidase_A-knob"/>
</dbReference>
<dbReference type="STRING" id="1007099.SAMN05216287_0475"/>
<evidence type="ECO:0000256" key="2">
    <source>
        <dbReference type="ARBA" id="ARBA00006586"/>
    </source>
</evidence>
<keyword evidence="3" id="KW-0732">Signal</keyword>
<dbReference type="AlphaFoldDB" id="A0A1H2RVT6"/>
<dbReference type="GO" id="GO:0017000">
    <property type="term" value="P:antibiotic biosynthetic process"/>
    <property type="evidence" value="ECO:0007669"/>
    <property type="project" value="InterPro"/>
</dbReference>
<sequence>MKRVLTLLVLLLAVVAGGGAWYFHGKQPTRSGERHLAGLEKPVEIRYDDRGVPHIRAQTEADLYRALGYAHAQDRLFQMELMRRLARGELAEIFGAKLVDTDRLFRTLRLGEHAEAYAARVDRNGKPWKALEAYLAGVNQFQDSHPAPLEFDLLGIRKRPFTAADTFAINGYTAYSFAVSLRTNPLLTFIRDRLGADYLRAFDIDWQPQGALAGPALAAGDWKDLGRIAQLSAEGLEDAGLPQFEGSNAWVVSGARTASGKALLAGDPHIRFSNPAVWYEAHTQMPGSELYGHYQALTPFAMLGHNAGHAWSLTMFQNTDLDLIAEEVNPDDPEQVRYQGRWVTMEKTEQTIRVKGAEPVTLTLRRSPHGPIITDALGKAAGKTPIAMWWAFLETENPLIDAFYGLRDADSLEQARAAAEKIHAPGLNLVYANAHGDIAWWAAAKLVRRPEGVNPLFILDARRGEAEKPGFYPFSANPQEENPARGYIISANFQPVSPTGIEIPGHYNLPDRGRELDRQLADATVKWDRNNSQALQLEAKTDYYERILLPILADLRSQVGEGEDRALLERLAAWDGEHSLDSVEASLFNQLLYEIARAAMADELGADYFDTLLSTRVLDHALPRLVADARSPWWDDRTTGETENRAVILGKAWQATLAHLREHFGKDPQGWAWGTLHQVTHAHALGQQKPLDRLFNVGPFAAPGGHELPNNLSQRIGPAPWPVTYGPSTRRLVDFDDPLHSLGINPVGQSGALFDRHNADQARDYIAGRYQPMRMSDDDVAAHAEGTLHLLPAD</sequence>
<feature type="binding site" evidence="8">
    <location>
        <position position="455"/>
    </location>
    <ligand>
        <name>Ca(2+)</name>
        <dbReference type="ChEBI" id="CHEBI:29108"/>
    </ligand>
</feature>
<keyword evidence="10" id="KW-1185">Reference proteome</keyword>
<dbReference type="InterPro" id="IPR043146">
    <property type="entry name" value="Penicillin_amidase_N_B-knob"/>
</dbReference>
<gene>
    <name evidence="9" type="ORF">SAMN05216287_0475</name>
</gene>
<dbReference type="OrthoDB" id="9760084at2"/>
<dbReference type="GO" id="GO:0042597">
    <property type="term" value="C:periplasmic space"/>
    <property type="evidence" value="ECO:0007669"/>
    <property type="project" value="UniProtKB-SubCell"/>
</dbReference>
<reference evidence="10" key="1">
    <citation type="submission" date="2016-10" db="EMBL/GenBank/DDBJ databases">
        <authorList>
            <person name="Varghese N."/>
            <person name="Submissions S."/>
        </authorList>
    </citation>
    <scope>NUCLEOTIDE SEQUENCE [LARGE SCALE GENOMIC DNA]</scope>
    <source>
        <strain evidence="10">NRRL B-59562</strain>
    </source>
</reference>
<keyword evidence="5" id="KW-0378">Hydrolase</keyword>
<evidence type="ECO:0000256" key="7">
    <source>
        <dbReference type="PIRSR" id="PIRSR001227-1"/>
    </source>
</evidence>